<feature type="compositionally biased region" description="Basic and acidic residues" evidence="2">
    <location>
        <begin position="466"/>
        <end position="477"/>
    </location>
</feature>
<name>A0A6A6I701_9PLEO</name>
<dbReference type="Proteomes" id="UP000800094">
    <property type="component" value="Unassembled WGS sequence"/>
</dbReference>
<dbReference type="AlphaFoldDB" id="A0A6A6I701"/>
<dbReference type="PANTHER" id="PTHR19327:SF0">
    <property type="entry name" value="GOLGIN SUBFAMILY A MEMBER 4"/>
    <property type="match status" value="1"/>
</dbReference>
<feature type="region of interest" description="Disordered" evidence="2">
    <location>
        <begin position="696"/>
        <end position="724"/>
    </location>
</feature>
<dbReference type="OrthoDB" id="3911405at2759"/>
<sequence length="883" mass="99897">MARTHSSYTASPTRWRSPQRSPARQQTSEEGSQYEMDLDALGLNSTFESTEVDEEHQPKVDVVDTSDIEGPEDFTMNMTYWMTADLPAAQQIRSRKEANVRVAEVRGDALQETDGAQDTTAEGDRALIEDSSRDREVEAGFHSASPTMRANGTENGRSSSKAPSEAASMENEEKVRSYLSALPDTDIGPDALTSTPLRVPKKNMLQVPSPAAPRARSLQATVEDYDTPRKPTQETVIHHPQQGATKKDIAEEDALRKQVAELQSRLEQQELASKTRITELETILSFTRSELDTARSEGYKQKERISALERHNQEQKKNLEVSRASLDGRLKAQEEELNARMQEFGEELRLQNLAKLQNQREDFERQLRASEQAKRAVDEVLEARGQLLEEVQGELSQLRRSHEQKLQGMKNADSEGQQLRDNGFSKERSKADTLQADLERATAEARSAHEEAQANAALHTSAQQENEARSSHIREVESRLESLQSQLSFAQADVAAKDERLRTMSGLQSRLQSLQSQLDASRTDAAAKNQQFLRSSDLDSRLQSLQRQLDSARTDATAKDWQILQQIEEQERYEQRLNTAQGRIEGLETTVSTLRQQLAEAHRDSAKARTDAERSETDWEEANDRLQEARKLSKMKESKADAESQLKILQSQHDKLVEDHEAQLEDVREKAEDARTEKKRIMKELKKTSKEFDQVRAEAAQKASEEDASLDDSSSLSLSSSQVNAKDAEIENLRTLLRKQAATLKSLKSETSTLRKENTRLKALEIETTSATISTLQTELSTLRTENETLKADIQTRKEDFEAVNKAMDERLAGMLSKALKERARTVVGKRDGQWVESIGKVRDEREFMGKVLMREWGRQEVGVAREELGERQGYRYQFVKRS</sequence>
<feature type="compositionally biased region" description="Polar residues" evidence="2">
    <location>
        <begin position="1"/>
        <end position="31"/>
    </location>
</feature>
<accession>A0A6A6I701</accession>
<feature type="region of interest" description="Disordered" evidence="2">
    <location>
        <begin position="659"/>
        <end position="678"/>
    </location>
</feature>
<feature type="region of interest" description="Disordered" evidence="2">
    <location>
        <begin position="108"/>
        <end position="219"/>
    </location>
</feature>
<feature type="compositionally biased region" description="Polar residues" evidence="2">
    <location>
        <begin position="144"/>
        <end position="162"/>
    </location>
</feature>
<proteinExistence type="predicted"/>
<keyword evidence="1" id="KW-0175">Coiled coil</keyword>
<dbReference type="Gene3D" id="1.10.287.1490">
    <property type="match status" value="1"/>
</dbReference>
<organism evidence="3 4">
    <name type="scientific">Trematosphaeria pertusa</name>
    <dbReference type="NCBI Taxonomy" id="390896"/>
    <lineage>
        <taxon>Eukaryota</taxon>
        <taxon>Fungi</taxon>
        <taxon>Dikarya</taxon>
        <taxon>Ascomycota</taxon>
        <taxon>Pezizomycotina</taxon>
        <taxon>Dothideomycetes</taxon>
        <taxon>Pleosporomycetidae</taxon>
        <taxon>Pleosporales</taxon>
        <taxon>Massarineae</taxon>
        <taxon>Trematosphaeriaceae</taxon>
        <taxon>Trematosphaeria</taxon>
    </lineage>
</organism>
<evidence type="ECO:0000313" key="4">
    <source>
        <dbReference type="Proteomes" id="UP000800094"/>
    </source>
</evidence>
<feature type="compositionally biased region" description="Basic and acidic residues" evidence="2">
    <location>
        <begin position="122"/>
        <end position="139"/>
    </location>
</feature>
<feature type="region of interest" description="Disordered" evidence="2">
    <location>
        <begin position="228"/>
        <end position="247"/>
    </location>
</feature>
<feature type="region of interest" description="Disordered" evidence="2">
    <location>
        <begin position="49"/>
        <end position="71"/>
    </location>
</feature>
<evidence type="ECO:0000313" key="3">
    <source>
        <dbReference type="EMBL" id="KAF2245848.1"/>
    </source>
</evidence>
<protein>
    <recommendedName>
        <fullName evidence="5">Spindle pole body associated protein SnaD</fullName>
    </recommendedName>
</protein>
<feature type="compositionally biased region" description="Low complexity" evidence="2">
    <location>
        <begin position="711"/>
        <end position="721"/>
    </location>
</feature>
<dbReference type="PANTHER" id="PTHR19327">
    <property type="entry name" value="GOLGIN"/>
    <property type="match status" value="1"/>
</dbReference>
<dbReference type="GeneID" id="54584444"/>
<gene>
    <name evidence="3" type="ORF">BU26DRAFT_532613</name>
</gene>
<evidence type="ECO:0000256" key="1">
    <source>
        <dbReference type="SAM" id="Coils"/>
    </source>
</evidence>
<evidence type="ECO:0008006" key="5">
    <source>
        <dbReference type="Google" id="ProtNLM"/>
    </source>
</evidence>
<evidence type="ECO:0000256" key="2">
    <source>
        <dbReference type="SAM" id="MobiDB-lite"/>
    </source>
</evidence>
<feature type="region of interest" description="Disordered" evidence="2">
    <location>
        <begin position="1"/>
        <end position="33"/>
    </location>
</feature>
<feature type="region of interest" description="Disordered" evidence="2">
    <location>
        <begin position="601"/>
        <end position="623"/>
    </location>
</feature>
<reference evidence="3" key="1">
    <citation type="journal article" date="2020" name="Stud. Mycol.">
        <title>101 Dothideomycetes genomes: a test case for predicting lifestyles and emergence of pathogens.</title>
        <authorList>
            <person name="Haridas S."/>
            <person name="Albert R."/>
            <person name="Binder M."/>
            <person name="Bloem J."/>
            <person name="Labutti K."/>
            <person name="Salamov A."/>
            <person name="Andreopoulos B."/>
            <person name="Baker S."/>
            <person name="Barry K."/>
            <person name="Bills G."/>
            <person name="Bluhm B."/>
            <person name="Cannon C."/>
            <person name="Castanera R."/>
            <person name="Culley D."/>
            <person name="Daum C."/>
            <person name="Ezra D."/>
            <person name="Gonzalez J."/>
            <person name="Henrissat B."/>
            <person name="Kuo A."/>
            <person name="Liang C."/>
            <person name="Lipzen A."/>
            <person name="Lutzoni F."/>
            <person name="Magnuson J."/>
            <person name="Mondo S."/>
            <person name="Nolan M."/>
            <person name="Ohm R."/>
            <person name="Pangilinan J."/>
            <person name="Park H.-J."/>
            <person name="Ramirez L."/>
            <person name="Alfaro M."/>
            <person name="Sun H."/>
            <person name="Tritt A."/>
            <person name="Yoshinaga Y."/>
            <person name="Zwiers L.-H."/>
            <person name="Turgeon B."/>
            <person name="Goodwin S."/>
            <person name="Spatafora J."/>
            <person name="Crous P."/>
            <person name="Grigoriev I."/>
        </authorList>
    </citation>
    <scope>NUCLEOTIDE SEQUENCE</scope>
    <source>
        <strain evidence="3">CBS 122368</strain>
    </source>
</reference>
<feature type="compositionally biased region" description="Basic and acidic residues" evidence="2">
    <location>
        <begin position="659"/>
        <end position="676"/>
    </location>
</feature>
<feature type="compositionally biased region" description="Basic and acidic residues" evidence="2">
    <location>
        <begin position="423"/>
        <end position="452"/>
    </location>
</feature>
<dbReference type="EMBL" id="ML987199">
    <property type="protein sequence ID" value="KAF2245848.1"/>
    <property type="molecule type" value="Genomic_DNA"/>
</dbReference>
<feature type="region of interest" description="Disordered" evidence="2">
    <location>
        <begin position="400"/>
        <end position="477"/>
    </location>
</feature>
<dbReference type="RefSeq" id="XP_033680852.1">
    <property type="nucleotide sequence ID" value="XM_033831114.1"/>
</dbReference>
<feature type="coiled-coil region" evidence="1">
    <location>
        <begin position="730"/>
        <end position="800"/>
    </location>
</feature>
<keyword evidence="4" id="KW-1185">Reference proteome</keyword>
<feature type="coiled-coil region" evidence="1">
    <location>
        <begin position="316"/>
        <end position="376"/>
    </location>
</feature>